<proteinExistence type="predicted"/>
<sequence>MALIWPMYQNVLRTETLGPWFVRIVRGNEGGSVEVLLQIDSEQVSSLLWLRTYERVRGGNLNWAPPLYGP</sequence>
<evidence type="ECO:0000313" key="1">
    <source>
        <dbReference type="EMBL" id="EYC13924.1"/>
    </source>
</evidence>
<protein>
    <submittedName>
        <fullName evidence="1">Uncharacterized protein</fullName>
    </submittedName>
</protein>
<organism evidence="1 2">
    <name type="scientific">Ancylostoma ceylanicum</name>
    <dbReference type="NCBI Taxonomy" id="53326"/>
    <lineage>
        <taxon>Eukaryota</taxon>
        <taxon>Metazoa</taxon>
        <taxon>Ecdysozoa</taxon>
        <taxon>Nematoda</taxon>
        <taxon>Chromadorea</taxon>
        <taxon>Rhabditida</taxon>
        <taxon>Rhabditina</taxon>
        <taxon>Rhabditomorpha</taxon>
        <taxon>Strongyloidea</taxon>
        <taxon>Ancylostomatidae</taxon>
        <taxon>Ancylostomatinae</taxon>
        <taxon>Ancylostoma</taxon>
    </lineage>
</organism>
<comment type="caution">
    <text evidence="1">The sequence shown here is derived from an EMBL/GenBank/DDBJ whole genome shotgun (WGS) entry which is preliminary data.</text>
</comment>
<reference evidence="2" key="1">
    <citation type="journal article" date="2015" name="Nat. Genet.">
        <title>The genome and transcriptome of the zoonotic hookworm Ancylostoma ceylanicum identify infection-specific gene families.</title>
        <authorList>
            <person name="Schwarz E.M."/>
            <person name="Hu Y."/>
            <person name="Antoshechkin I."/>
            <person name="Miller M.M."/>
            <person name="Sternberg P.W."/>
            <person name="Aroian R.V."/>
        </authorList>
    </citation>
    <scope>NUCLEOTIDE SEQUENCE</scope>
    <source>
        <strain evidence="2">HY135</strain>
    </source>
</reference>
<keyword evidence="2" id="KW-1185">Reference proteome</keyword>
<dbReference type="Proteomes" id="UP000024635">
    <property type="component" value="Unassembled WGS sequence"/>
</dbReference>
<name>A0A016UF35_9BILA</name>
<dbReference type="EMBL" id="JARK01001378">
    <property type="protein sequence ID" value="EYC13924.1"/>
    <property type="molecule type" value="Genomic_DNA"/>
</dbReference>
<evidence type="ECO:0000313" key="2">
    <source>
        <dbReference type="Proteomes" id="UP000024635"/>
    </source>
</evidence>
<gene>
    <name evidence="1" type="primary">Acey_s0042.g603</name>
    <name evidence="1" type="ORF">Y032_0042g603</name>
</gene>
<dbReference type="AlphaFoldDB" id="A0A016UF35"/>
<accession>A0A016UF35</accession>